<keyword evidence="6 7" id="KW-0408">Iron</keyword>
<reference evidence="11 12" key="2">
    <citation type="journal article" date="2022" name="Mar. Drugs">
        <title>Bioassay-Guided Fractionation Leads to the Detection of Cholic Acid Generated by the Rare Thalassomonas sp.</title>
        <authorList>
            <person name="Pheiffer F."/>
            <person name="Schneider Y.K."/>
            <person name="Hansen E.H."/>
            <person name="Andersen J.H."/>
            <person name="Isaksson J."/>
            <person name="Busche T."/>
            <person name="R C."/>
            <person name="Kalinowski J."/>
            <person name="Zyl L.V."/>
            <person name="Trindade M."/>
        </authorList>
    </citation>
    <scope>NUCLEOTIDE SEQUENCE [LARGE SCALE GENOMIC DNA]</scope>
    <source>
        <strain evidence="11 12">XOM25</strain>
    </source>
</reference>
<dbReference type="CDD" id="cd00063">
    <property type="entry name" value="FN3"/>
    <property type="match status" value="1"/>
</dbReference>
<proteinExistence type="predicted"/>
<feature type="domain" description="Cytochrome c" evidence="10">
    <location>
        <begin position="189"/>
        <end position="343"/>
    </location>
</feature>
<dbReference type="Gene3D" id="1.10.760.10">
    <property type="entry name" value="Cytochrome c-like domain"/>
    <property type="match status" value="2"/>
</dbReference>
<reference evidence="11 12" key="1">
    <citation type="journal article" date="2015" name="Genome Announc.">
        <title>Draft Genome Sequences of Marine Isolates of Thalassomonas viridans and Thalassomonas actiniarum.</title>
        <authorList>
            <person name="Olonade I."/>
            <person name="van Zyl L.J."/>
            <person name="Trindade M."/>
        </authorList>
    </citation>
    <scope>NUCLEOTIDE SEQUENCE [LARGE SCALE GENOMIC DNA]</scope>
    <source>
        <strain evidence="11 12">XOM25</strain>
    </source>
</reference>
<dbReference type="InterPro" id="IPR009056">
    <property type="entry name" value="Cyt_c-like_dom"/>
</dbReference>
<accession>A0AAF0C9T9</accession>
<dbReference type="InterPro" id="IPR013783">
    <property type="entry name" value="Ig-like_fold"/>
</dbReference>
<dbReference type="PROSITE" id="PS51007">
    <property type="entry name" value="CYTC"/>
    <property type="match status" value="2"/>
</dbReference>
<dbReference type="InterPro" id="IPR051395">
    <property type="entry name" value="Cytochrome_c_Peroxidase/MauG"/>
</dbReference>
<evidence type="ECO:0000259" key="9">
    <source>
        <dbReference type="PROSITE" id="PS50853"/>
    </source>
</evidence>
<feature type="region of interest" description="Disordered" evidence="8">
    <location>
        <begin position="571"/>
        <end position="597"/>
    </location>
</feature>
<dbReference type="SMART" id="SM00060">
    <property type="entry name" value="FN3"/>
    <property type="match status" value="1"/>
</dbReference>
<protein>
    <recommendedName>
        <fullName evidence="13">Cytochrome C peroxidase</fullName>
    </recommendedName>
</protein>
<dbReference type="Gene3D" id="2.60.40.10">
    <property type="entry name" value="Immunoglobulins"/>
    <property type="match status" value="1"/>
</dbReference>
<evidence type="ECO:0000256" key="2">
    <source>
        <dbReference type="ARBA" id="ARBA00022617"/>
    </source>
</evidence>
<evidence type="ECO:0000256" key="7">
    <source>
        <dbReference type="PROSITE-ProRule" id="PRU00433"/>
    </source>
</evidence>
<dbReference type="GO" id="GO:0046872">
    <property type="term" value="F:metal ion binding"/>
    <property type="evidence" value="ECO:0007669"/>
    <property type="project" value="UniProtKB-KW"/>
</dbReference>
<dbReference type="InterPro" id="IPR036909">
    <property type="entry name" value="Cyt_c-like_dom_sf"/>
</dbReference>
<dbReference type="GO" id="GO:0020037">
    <property type="term" value="F:heme binding"/>
    <property type="evidence" value="ECO:0007669"/>
    <property type="project" value="InterPro"/>
</dbReference>
<keyword evidence="2 7" id="KW-0349">Heme</keyword>
<feature type="domain" description="Fibronectin type-III" evidence="9">
    <location>
        <begin position="34"/>
        <end position="119"/>
    </location>
</feature>
<dbReference type="GO" id="GO:0009055">
    <property type="term" value="F:electron transfer activity"/>
    <property type="evidence" value="ECO:0007669"/>
    <property type="project" value="InterPro"/>
</dbReference>
<evidence type="ECO:0008006" key="13">
    <source>
        <dbReference type="Google" id="ProtNLM"/>
    </source>
</evidence>
<sequence>MRLNLKLNASYYALGFLAFFLSIITRQAYAQTSPPQQLIVHTLSASEISLSWQAPQDTTSLDSYVIFRNGEQVATTQTTSFIDTSLNANSTYNYYVVATDGLAGNSQPSNSDSAKTLANDDNDGLRNGSVITLVNLRLQDVCSARSITDVPAENLDTCLDKVIEAFALQEGVEDIRAFVARLRRQEDPALVNLGMRLFHSKSLSQNNDTACSSCHHPALNCGGDGLSLPIGVNADNPELLGLGRADGNTVPLVPRHSPHLCNSALWVDSMFWDQRIVLEDFRSDPVGLVSTKDIRTPERNVTQNLKNEVDSADPLRLLIAQAHFPVTAAEEMGDTTGFDSPQSYRNHIATKLKADWSDEFKTVYGSEEITFMGIARALAAYEATFLFIDNPFFDYVGGNRDSLTEDEKRGALFFYTGAGCSNCHDGAFFTPDRTRPPLYPQIGAKAVGDGNNQQQFRMPSLLNVGITAPYGDKGVFATLERVIKHYSNTHQSLVDFYQNKETCDLPQFQQLTAEECQAVVGGGEEYVLARSEANGTIDAPTLNFTEQEIAYLAAFLHTLTDKGAMAGSNEIKALTPPRDGGPDGNQLDAVDKDGHAL</sequence>
<dbReference type="Pfam" id="PF00041">
    <property type="entry name" value="fn3"/>
    <property type="match status" value="1"/>
</dbReference>
<dbReference type="PANTHER" id="PTHR30600:SF10">
    <property type="entry name" value="BLL6722 PROTEIN"/>
    <property type="match status" value="1"/>
</dbReference>
<dbReference type="KEGG" id="tvd:SG34_028500"/>
<dbReference type="RefSeq" id="WP_053047441.1">
    <property type="nucleotide sequence ID" value="NZ_CP059733.1"/>
</dbReference>
<keyword evidence="12" id="KW-1185">Reference proteome</keyword>
<dbReference type="SUPFAM" id="SSF49265">
    <property type="entry name" value="Fibronectin type III"/>
    <property type="match status" value="1"/>
</dbReference>
<dbReference type="GO" id="GO:0030313">
    <property type="term" value="C:cell envelope"/>
    <property type="evidence" value="ECO:0007669"/>
    <property type="project" value="UniProtKB-SubCell"/>
</dbReference>
<evidence type="ECO:0000256" key="4">
    <source>
        <dbReference type="ARBA" id="ARBA00022729"/>
    </source>
</evidence>
<dbReference type="PANTHER" id="PTHR30600">
    <property type="entry name" value="CYTOCHROME C PEROXIDASE-RELATED"/>
    <property type="match status" value="1"/>
</dbReference>
<dbReference type="SUPFAM" id="SSF46626">
    <property type="entry name" value="Cytochrome c"/>
    <property type="match status" value="2"/>
</dbReference>
<dbReference type="Pfam" id="PF03150">
    <property type="entry name" value="CCP_MauG"/>
    <property type="match status" value="1"/>
</dbReference>
<dbReference type="InterPro" id="IPR003961">
    <property type="entry name" value="FN3_dom"/>
</dbReference>
<dbReference type="AlphaFoldDB" id="A0AAF0C9T9"/>
<evidence type="ECO:0000256" key="6">
    <source>
        <dbReference type="ARBA" id="ARBA00023004"/>
    </source>
</evidence>
<dbReference type="GO" id="GO:0004130">
    <property type="term" value="F:cytochrome-c peroxidase activity"/>
    <property type="evidence" value="ECO:0007669"/>
    <property type="project" value="TreeGrafter"/>
</dbReference>
<keyword evidence="5" id="KW-0560">Oxidoreductase</keyword>
<dbReference type="PROSITE" id="PS50853">
    <property type="entry name" value="FN3"/>
    <property type="match status" value="1"/>
</dbReference>
<evidence type="ECO:0000256" key="3">
    <source>
        <dbReference type="ARBA" id="ARBA00022723"/>
    </source>
</evidence>
<organism evidence="11 12">
    <name type="scientific">Thalassomonas viridans</name>
    <dbReference type="NCBI Taxonomy" id="137584"/>
    <lineage>
        <taxon>Bacteria</taxon>
        <taxon>Pseudomonadati</taxon>
        <taxon>Pseudomonadota</taxon>
        <taxon>Gammaproteobacteria</taxon>
        <taxon>Alteromonadales</taxon>
        <taxon>Colwelliaceae</taxon>
        <taxon>Thalassomonas</taxon>
    </lineage>
</organism>
<evidence type="ECO:0000313" key="11">
    <source>
        <dbReference type="EMBL" id="WDE05189.1"/>
    </source>
</evidence>
<evidence type="ECO:0000256" key="5">
    <source>
        <dbReference type="ARBA" id="ARBA00023002"/>
    </source>
</evidence>
<keyword evidence="4" id="KW-0732">Signal</keyword>
<evidence type="ECO:0000259" key="10">
    <source>
        <dbReference type="PROSITE" id="PS51007"/>
    </source>
</evidence>
<evidence type="ECO:0000313" key="12">
    <source>
        <dbReference type="Proteomes" id="UP000032352"/>
    </source>
</evidence>
<gene>
    <name evidence="11" type="ORF">SG34_028500</name>
</gene>
<name>A0AAF0C9T9_9GAMM</name>
<evidence type="ECO:0000256" key="8">
    <source>
        <dbReference type="SAM" id="MobiDB-lite"/>
    </source>
</evidence>
<comment type="subcellular location">
    <subcellularLocation>
        <location evidence="1">Cell envelope</location>
    </subcellularLocation>
</comment>
<dbReference type="InterPro" id="IPR036116">
    <property type="entry name" value="FN3_sf"/>
</dbReference>
<dbReference type="EMBL" id="CP059733">
    <property type="protein sequence ID" value="WDE05189.1"/>
    <property type="molecule type" value="Genomic_DNA"/>
</dbReference>
<feature type="domain" description="Cytochrome c" evidence="10">
    <location>
        <begin position="405"/>
        <end position="560"/>
    </location>
</feature>
<dbReference type="InterPro" id="IPR004852">
    <property type="entry name" value="Di-haem_cyt_c_peroxidsae"/>
</dbReference>
<keyword evidence="3 7" id="KW-0479">Metal-binding</keyword>
<dbReference type="Proteomes" id="UP000032352">
    <property type="component" value="Chromosome"/>
</dbReference>
<evidence type="ECO:0000256" key="1">
    <source>
        <dbReference type="ARBA" id="ARBA00004196"/>
    </source>
</evidence>